<dbReference type="GO" id="GO:0005737">
    <property type="term" value="C:cytoplasm"/>
    <property type="evidence" value="ECO:0007669"/>
    <property type="project" value="TreeGrafter"/>
</dbReference>
<dbReference type="InterPro" id="IPR002401">
    <property type="entry name" value="Cyt_P450_E_grp-I"/>
</dbReference>
<dbReference type="SUPFAM" id="SSF48264">
    <property type="entry name" value="Cytochrome P450"/>
    <property type="match status" value="1"/>
</dbReference>
<comment type="similarity">
    <text evidence="2 8">Belongs to the cytochrome P450 family.</text>
</comment>
<comment type="caution">
    <text evidence="9">The sequence shown here is derived from an EMBL/GenBank/DDBJ whole genome shotgun (WGS) entry which is preliminary data.</text>
</comment>
<sequence>MIEVWLCLIFIGFLLYHNYVLKRRKWPPGPLPLPIFGNIFQLNLKAPEKTFLEWKRKYGDIFTIWIPDPVVVLASNKLQTEHFGRPGETFAGRPDSIIMKLLFKGNWGLILEKNNVYKSQRRFALHVLKDHGFARPDFEPFIVGEALRAIERFTEVCEKKGECDVKSVLRGNIIKQLVFGHTTDEVEKLMTLKVTLQQLFSDWFHPRWLILEALPWVRHIEKVGVNYGIQQAYKVNNRFLEFLQEEISEHQKTLDPSMPPRDFVDAFLLKMQKLPDYDDEFNMWQLTVACYDLWSAALETTVCTLQHAVLFLLQNPEIQEKLHQEIANQIGSEQHLTLKDQSKLVYLSAFIQEVHRLTNVIPLSLPHETLEDAVIEGYRISKGTTIMAQLACVNLDPNEYADPEKCVPERHIDPQTGKLLKEDRLHPFSIGRRSCLGEGLARPEMFLILGTFLQKCRVVPVEPNKPPATVAVPGLVKSIDPFMCNFEKIQ</sequence>
<dbReference type="InterPro" id="IPR017972">
    <property type="entry name" value="Cyt_P450_CS"/>
</dbReference>
<dbReference type="GO" id="GO:0006082">
    <property type="term" value="P:organic acid metabolic process"/>
    <property type="evidence" value="ECO:0007669"/>
    <property type="project" value="TreeGrafter"/>
</dbReference>
<dbReference type="GO" id="GO:0020037">
    <property type="term" value="F:heme binding"/>
    <property type="evidence" value="ECO:0007669"/>
    <property type="project" value="InterPro"/>
</dbReference>
<evidence type="ECO:0000256" key="4">
    <source>
        <dbReference type="ARBA" id="ARBA00023002"/>
    </source>
</evidence>
<keyword evidence="7 8" id="KW-0349">Heme</keyword>
<keyword evidence="4 8" id="KW-0560">Oxidoreductase</keyword>
<dbReference type="InterPro" id="IPR036396">
    <property type="entry name" value="Cyt_P450_sf"/>
</dbReference>
<dbReference type="PANTHER" id="PTHR24300">
    <property type="entry name" value="CYTOCHROME P450 508A4-RELATED"/>
    <property type="match status" value="1"/>
</dbReference>
<dbReference type="PROSITE" id="PS00086">
    <property type="entry name" value="CYTOCHROME_P450"/>
    <property type="match status" value="1"/>
</dbReference>
<evidence type="ECO:0000313" key="9">
    <source>
        <dbReference type="EMBL" id="TKR77290.1"/>
    </source>
</evidence>
<protein>
    <recommendedName>
        <fullName evidence="11">Cytochrome P450</fullName>
    </recommendedName>
</protein>
<proteinExistence type="inferred from homology"/>
<organism evidence="9 10">
    <name type="scientific">Steinernema carpocapsae</name>
    <name type="common">Entomopathogenic nematode</name>
    <dbReference type="NCBI Taxonomy" id="34508"/>
    <lineage>
        <taxon>Eukaryota</taxon>
        <taxon>Metazoa</taxon>
        <taxon>Ecdysozoa</taxon>
        <taxon>Nematoda</taxon>
        <taxon>Chromadorea</taxon>
        <taxon>Rhabditida</taxon>
        <taxon>Tylenchina</taxon>
        <taxon>Panagrolaimomorpha</taxon>
        <taxon>Strongyloidoidea</taxon>
        <taxon>Steinernematidae</taxon>
        <taxon>Steinernema</taxon>
    </lineage>
</organism>
<evidence type="ECO:0000256" key="3">
    <source>
        <dbReference type="ARBA" id="ARBA00022723"/>
    </source>
</evidence>
<keyword evidence="5 7" id="KW-0408">Iron</keyword>
<keyword evidence="10" id="KW-1185">Reference proteome</keyword>
<dbReference type="OrthoDB" id="2789670at2759"/>
<keyword evidence="3 7" id="KW-0479">Metal-binding</keyword>
<gene>
    <name evidence="9" type="ORF">L596_018288</name>
</gene>
<dbReference type="Pfam" id="PF00067">
    <property type="entry name" value="p450"/>
    <property type="match status" value="1"/>
</dbReference>
<reference evidence="9 10" key="2">
    <citation type="journal article" date="2019" name="G3 (Bethesda)">
        <title>Hybrid Assembly of the Genome of the Entomopathogenic Nematode Steinernema carpocapsae Identifies the X-Chromosome.</title>
        <authorList>
            <person name="Serra L."/>
            <person name="Macchietto M."/>
            <person name="Macias-Munoz A."/>
            <person name="McGill C.J."/>
            <person name="Rodriguez I.M."/>
            <person name="Rodriguez B."/>
            <person name="Murad R."/>
            <person name="Mortazavi A."/>
        </authorList>
    </citation>
    <scope>NUCLEOTIDE SEQUENCE [LARGE SCALE GENOMIC DNA]</scope>
    <source>
        <strain evidence="9 10">ALL</strain>
    </source>
</reference>
<evidence type="ECO:0000256" key="2">
    <source>
        <dbReference type="ARBA" id="ARBA00010617"/>
    </source>
</evidence>
<evidence type="ECO:0000256" key="1">
    <source>
        <dbReference type="ARBA" id="ARBA00001971"/>
    </source>
</evidence>
<name>A0A4U5N4K1_STECR</name>
<dbReference type="EMBL" id="AZBU02000005">
    <property type="protein sequence ID" value="TKR77290.1"/>
    <property type="molecule type" value="Genomic_DNA"/>
</dbReference>
<evidence type="ECO:0000256" key="8">
    <source>
        <dbReference type="RuleBase" id="RU000461"/>
    </source>
</evidence>
<dbReference type="STRING" id="34508.A0A4U5N4K1"/>
<dbReference type="InterPro" id="IPR001128">
    <property type="entry name" value="Cyt_P450"/>
</dbReference>
<reference evidence="9 10" key="1">
    <citation type="journal article" date="2015" name="Genome Biol.">
        <title>Comparative genomics of Steinernema reveals deeply conserved gene regulatory networks.</title>
        <authorList>
            <person name="Dillman A.R."/>
            <person name="Macchietto M."/>
            <person name="Porter C.F."/>
            <person name="Rogers A."/>
            <person name="Williams B."/>
            <person name="Antoshechkin I."/>
            <person name="Lee M.M."/>
            <person name="Goodwin Z."/>
            <person name="Lu X."/>
            <person name="Lewis E.E."/>
            <person name="Goodrich-Blair H."/>
            <person name="Stock S.P."/>
            <person name="Adams B.J."/>
            <person name="Sternberg P.W."/>
            <person name="Mortazavi A."/>
        </authorList>
    </citation>
    <scope>NUCLEOTIDE SEQUENCE [LARGE SCALE GENOMIC DNA]</scope>
    <source>
        <strain evidence="9 10">ALL</strain>
    </source>
</reference>
<dbReference type="Proteomes" id="UP000298663">
    <property type="component" value="Unassembled WGS sequence"/>
</dbReference>
<dbReference type="PRINTS" id="PR00463">
    <property type="entry name" value="EP450I"/>
</dbReference>
<keyword evidence="6 8" id="KW-0503">Monooxygenase</keyword>
<feature type="binding site" description="axial binding residue" evidence="7">
    <location>
        <position position="435"/>
    </location>
    <ligand>
        <name>heme</name>
        <dbReference type="ChEBI" id="CHEBI:30413"/>
    </ligand>
    <ligandPart>
        <name>Fe</name>
        <dbReference type="ChEBI" id="CHEBI:18248"/>
    </ligandPart>
</feature>
<dbReference type="PANTHER" id="PTHR24300:SF338">
    <property type="entry name" value="CYTOCHROME P450 CYP36A1-RELATED"/>
    <property type="match status" value="1"/>
</dbReference>
<evidence type="ECO:0000256" key="7">
    <source>
        <dbReference type="PIRSR" id="PIRSR602401-1"/>
    </source>
</evidence>
<evidence type="ECO:0000256" key="6">
    <source>
        <dbReference type="ARBA" id="ARBA00023033"/>
    </source>
</evidence>
<dbReference type="GO" id="GO:0005506">
    <property type="term" value="F:iron ion binding"/>
    <property type="evidence" value="ECO:0007669"/>
    <property type="project" value="InterPro"/>
</dbReference>
<dbReference type="AlphaFoldDB" id="A0A4U5N4K1"/>
<dbReference type="GO" id="GO:0016712">
    <property type="term" value="F:oxidoreductase activity, acting on paired donors, with incorporation or reduction of molecular oxygen, reduced flavin or flavoprotein as one donor, and incorporation of one atom of oxygen"/>
    <property type="evidence" value="ECO:0007669"/>
    <property type="project" value="TreeGrafter"/>
</dbReference>
<dbReference type="PRINTS" id="PR00385">
    <property type="entry name" value="P450"/>
</dbReference>
<accession>A0A4U5N4K1</accession>
<dbReference type="Gene3D" id="1.10.630.10">
    <property type="entry name" value="Cytochrome P450"/>
    <property type="match status" value="1"/>
</dbReference>
<evidence type="ECO:0008006" key="11">
    <source>
        <dbReference type="Google" id="ProtNLM"/>
    </source>
</evidence>
<evidence type="ECO:0000313" key="10">
    <source>
        <dbReference type="Proteomes" id="UP000298663"/>
    </source>
</evidence>
<dbReference type="InterPro" id="IPR050182">
    <property type="entry name" value="Cytochrome_P450_fam2"/>
</dbReference>
<dbReference type="FunFam" id="1.10.630.10:FF:000036">
    <property type="entry name" value="CYtochrome P450 family"/>
    <property type="match status" value="1"/>
</dbReference>
<evidence type="ECO:0000256" key="5">
    <source>
        <dbReference type="ARBA" id="ARBA00023004"/>
    </source>
</evidence>
<dbReference type="GO" id="GO:0006805">
    <property type="term" value="P:xenobiotic metabolic process"/>
    <property type="evidence" value="ECO:0007669"/>
    <property type="project" value="TreeGrafter"/>
</dbReference>
<comment type="cofactor">
    <cofactor evidence="1 7">
        <name>heme</name>
        <dbReference type="ChEBI" id="CHEBI:30413"/>
    </cofactor>
</comment>